<dbReference type="InterPro" id="IPR024047">
    <property type="entry name" value="MM3350-like_sf"/>
</dbReference>
<proteinExistence type="predicted"/>
<dbReference type="OrthoDB" id="245563at2759"/>
<organism evidence="2 3">
    <name type="scientific">Lineolata rhizophorae</name>
    <dbReference type="NCBI Taxonomy" id="578093"/>
    <lineage>
        <taxon>Eukaryota</taxon>
        <taxon>Fungi</taxon>
        <taxon>Dikarya</taxon>
        <taxon>Ascomycota</taxon>
        <taxon>Pezizomycotina</taxon>
        <taxon>Dothideomycetes</taxon>
        <taxon>Dothideomycetes incertae sedis</taxon>
        <taxon>Lineolatales</taxon>
        <taxon>Lineolataceae</taxon>
        <taxon>Lineolata</taxon>
    </lineage>
</organism>
<dbReference type="Proteomes" id="UP000799766">
    <property type="component" value="Unassembled WGS sequence"/>
</dbReference>
<feature type="compositionally biased region" description="Basic residues" evidence="1">
    <location>
        <begin position="1"/>
        <end position="10"/>
    </location>
</feature>
<evidence type="ECO:0000313" key="2">
    <source>
        <dbReference type="EMBL" id="KAF2458234.1"/>
    </source>
</evidence>
<gene>
    <name evidence="2" type="ORF">BDY21DRAFT_420888</name>
</gene>
<dbReference type="Gene3D" id="3.10.290.30">
    <property type="entry name" value="MM3350-like"/>
    <property type="match status" value="1"/>
</dbReference>
<protein>
    <submittedName>
        <fullName evidence="2">Uncharacterized protein</fullName>
    </submittedName>
</protein>
<dbReference type="EMBL" id="MU001678">
    <property type="protein sequence ID" value="KAF2458234.1"/>
    <property type="molecule type" value="Genomic_DNA"/>
</dbReference>
<reference evidence="2" key="1">
    <citation type="journal article" date="2020" name="Stud. Mycol.">
        <title>101 Dothideomycetes genomes: a test case for predicting lifestyles and emergence of pathogens.</title>
        <authorList>
            <person name="Haridas S."/>
            <person name="Albert R."/>
            <person name="Binder M."/>
            <person name="Bloem J."/>
            <person name="Labutti K."/>
            <person name="Salamov A."/>
            <person name="Andreopoulos B."/>
            <person name="Baker S."/>
            <person name="Barry K."/>
            <person name="Bills G."/>
            <person name="Bluhm B."/>
            <person name="Cannon C."/>
            <person name="Castanera R."/>
            <person name="Culley D."/>
            <person name="Daum C."/>
            <person name="Ezra D."/>
            <person name="Gonzalez J."/>
            <person name="Henrissat B."/>
            <person name="Kuo A."/>
            <person name="Liang C."/>
            <person name="Lipzen A."/>
            <person name="Lutzoni F."/>
            <person name="Magnuson J."/>
            <person name="Mondo S."/>
            <person name="Nolan M."/>
            <person name="Ohm R."/>
            <person name="Pangilinan J."/>
            <person name="Park H.-J."/>
            <person name="Ramirez L."/>
            <person name="Alfaro M."/>
            <person name="Sun H."/>
            <person name="Tritt A."/>
            <person name="Yoshinaga Y."/>
            <person name="Zwiers L.-H."/>
            <person name="Turgeon B."/>
            <person name="Goodwin S."/>
            <person name="Spatafora J."/>
            <person name="Crous P."/>
            <person name="Grigoriev I."/>
        </authorList>
    </citation>
    <scope>NUCLEOTIDE SEQUENCE</scope>
    <source>
        <strain evidence="2">ATCC 16933</strain>
    </source>
</reference>
<evidence type="ECO:0000256" key="1">
    <source>
        <dbReference type="SAM" id="MobiDB-lite"/>
    </source>
</evidence>
<keyword evidence="3" id="KW-1185">Reference proteome</keyword>
<feature type="region of interest" description="Disordered" evidence="1">
    <location>
        <begin position="1"/>
        <end position="45"/>
    </location>
</feature>
<accession>A0A6A6P356</accession>
<sequence length="306" mass="34927">MSARKKRKVSFKLPSSDSAPDEENLHSPRHAMRPPCEPASADNEQANTLESRLPELSFDERNYLFQIEVMDTYKPTISRLMSMPPDLRFDQVFKAIEIAFGWAKDVPRPHVFKVCIFHTPPANLDDRLCWLELGDTNEYMETKRGGRMKMKEEECTLSDVYARDEEGETSSLMLFCEILDIGFVHRFRLLGRAEDGHAAQMDIKANTETGRVFCLQGSGMPAAEGCGGPVPWTRLKEAFRTCSTFKFPKSPGSDEKRDWEPAEWWEAHCSGMRGLIWDRVYGEWTMDPHVWEGPAKVNGKLQEAGL</sequence>
<name>A0A6A6P356_9PEZI</name>
<dbReference type="AlphaFoldDB" id="A0A6A6P356"/>
<evidence type="ECO:0000313" key="3">
    <source>
        <dbReference type="Proteomes" id="UP000799766"/>
    </source>
</evidence>